<reference evidence="8" key="1">
    <citation type="submission" date="2020-02" db="EMBL/GenBank/DDBJ databases">
        <authorList>
            <person name="Meier V. D."/>
        </authorList>
    </citation>
    <scope>NUCLEOTIDE SEQUENCE</scope>
    <source>
        <strain evidence="8">AVDCRST_MAG77</strain>
    </source>
</reference>
<accession>A0A6J4IK05</accession>
<evidence type="ECO:0000256" key="6">
    <source>
        <dbReference type="NCBIfam" id="TIGR01068"/>
    </source>
</evidence>
<comment type="similarity">
    <text evidence="1">Belongs to the thioredoxin family.</text>
</comment>
<dbReference type="FunFam" id="3.40.30.10:FF:000001">
    <property type="entry name" value="Thioredoxin"/>
    <property type="match status" value="1"/>
</dbReference>
<dbReference type="PROSITE" id="PS00194">
    <property type="entry name" value="THIOREDOXIN_1"/>
    <property type="match status" value="1"/>
</dbReference>
<sequence>MIDVSCPSCGETYHVSGEHVGRSLKCRRCERVFEVTVPGGAPAAASSQASTVASGVATAAPPAAATSHPVEVSDRDFEQSVLRSSQPVVVDFWASWCGPCRAIAPAIEQLATEYAGRITFAKLNADDNPRTMMTYGVQGLPTLVFFKDGREAGRLVGAHPKTNIKRAVEQLV</sequence>
<dbReference type="InterPro" id="IPR013766">
    <property type="entry name" value="Thioredoxin_domain"/>
</dbReference>
<evidence type="ECO:0000259" key="7">
    <source>
        <dbReference type="PROSITE" id="PS51352"/>
    </source>
</evidence>
<evidence type="ECO:0000256" key="4">
    <source>
        <dbReference type="ARBA" id="ARBA00023157"/>
    </source>
</evidence>
<proteinExistence type="inferred from homology"/>
<dbReference type="GO" id="GO:0005829">
    <property type="term" value="C:cytosol"/>
    <property type="evidence" value="ECO:0007669"/>
    <property type="project" value="TreeGrafter"/>
</dbReference>
<organism evidence="8">
    <name type="scientific">uncultured Chloroflexota bacterium</name>
    <dbReference type="NCBI Taxonomy" id="166587"/>
    <lineage>
        <taxon>Bacteria</taxon>
        <taxon>Bacillati</taxon>
        <taxon>Chloroflexota</taxon>
        <taxon>environmental samples</taxon>
    </lineage>
</organism>
<evidence type="ECO:0000256" key="1">
    <source>
        <dbReference type="ARBA" id="ARBA00008987"/>
    </source>
</evidence>
<dbReference type="PRINTS" id="PR00421">
    <property type="entry name" value="THIOREDOXIN"/>
</dbReference>
<dbReference type="Pfam" id="PF00085">
    <property type="entry name" value="Thioredoxin"/>
    <property type="match status" value="1"/>
</dbReference>
<dbReference type="CDD" id="cd02947">
    <property type="entry name" value="TRX_family"/>
    <property type="match status" value="1"/>
</dbReference>
<evidence type="ECO:0000256" key="3">
    <source>
        <dbReference type="ARBA" id="ARBA00022982"/>
    </source>
</evidence>
<keyword evidence="3" id="KW-0249">Electron transport</keyword>
<dbReference type="InterPro" id="IPR036249">
    <property type="entry name" value="Thioredoxin-like_sf"/>
</dbReference>
<keyword evidence="4" id="KW-1015">Disulfide bond</keyword>
<dbReference type="PANTHER" id="PTHR45663">
    <property type="entry name" value="GEO12009P1"/>
    <property type="match status" value="1"/>
</dbReference>
<dbReference type="Gene3D" id="3.40.30.10">
    <property type="entry name" value="Glutaredoxin"/>
    <property type="match status" value="1"/>
</dbReference>
<protein>
    <recommendedName>
        <fullName evidence="6">Thioredoxin</fullName>
    </recommendedName>
</protein>
<name>A0A6J4IK05_9CHLR</name>
<dbReference type="InterPro" id="IPR017937">
    <property type="entry name" value="Thioredoxin_CS"/>
</dbReference>
<dbReference type="PROSITE" id="PS51352">
    <property type="entry name" value="THIOREDOXIN_2"/>
    <property type="match status" value="1"/>
</dbReference>
<dbReference type="EMBL" id="CADCTC010000131">
    <property type="protein sequence ID" value="CAA9252529.1"/>
    <property type="molecule type" value="Genomic_DNA"/>
</dbReference>
<dbReference type="PANTHER" id="PTHR45663:SF11">
    <property type="entry name" value="GEO12009P1"/>
    <property type="match status" value="1"/>
</dbReference>
<dbReference type="InterPro" id="IPR005746">
    <property type="entry name" value="Thioredoxin"/>
</dbReference>
<dbReference type="SUPFAM" id="SSF52833">
    <property type="entry name" value="Thioredoxin-like"/>
    <property type="match status" value="1"/>
</dbReference>
<gene>
    <name evidence="8" type="ORF">AVDCRST_MAG77-2266</name>
</gene>
<dbReference type="GO" id="GO:0045454">
    <property type="term" value="P:cell redox homeostasis"/>
    <property type="evidence" value="ECO:0007669"/>
    <property type="project" value="TreeGrafter"/>
</dbReference>
<dbReference type="NCBIfam" id="TIGR01068">
    <property type="entry name" value="thioredoxin"/>
    <property type="match status" value="1"/>
</dbReference>
<evidence type="ECO:0000256" key="5">
    <source>
        <dbReference type="ARBA" id="ARBA00023284"/>
    </source>
</evidence>
<keyword evidence="2" id="KW-0813">Transport</keyword>
<evidence type="ECO:0000313" key="8">
    <source>
        <dbReference type="EMBL" id="CAA9252529.1"/>
    </source>
</evidence>
<feature type="domain" description="Thioredoxin" evidence="7">
    <location>
        <begin position="54"/>
        <end position="172"/>
    </location>
</feature>
<keyword evidence="5" id="KW-0676">Redox-active center</keyword>
<dbReference type="GO" id="GO:0015035">
    <property type="term" value="F:protein-disulfide reductase activity"/>
    <property type="evidence" value="ECO:0007669"/>
    <property type="project" value="UniProtKB-UniRule"/>
</dbReference>
<dbReference type="AlphaFoldDB" id="A0A6J4IK05"/>
<evidence type="ECO:0000256" key="2">
    <source>
        <dbReference type="ARBA" id="ARBA00022448"/>
    </source>
</evidence>